<dbReference type="Gene3D" id="2.10.109.10">
    <property type="entry name" value="Umud Fragment, subunit A"/>
    <property type="match status" value="1"/>
</dbReference>
<dbReference type="GO" id="GO:0006465">
    <property type="term" value="P:signal peptide processing"/>
    <property type="evidence" value="ECO:0007669"/>
    <property type="project" value="InterPro"/>
</dbReference>
<evidence type="ECO:0000256" key="5">
    <source>
        <dbReference type="ARBA" id="ARBA00022801"/>
    </source>
</evidence>
<dbReference type="GO" id="GO:0016020">
    <property type="term" value="C:membrane"/>
    <property type="evidence" value="ECO:0007669"/>
    <property type="project" value="UniProtKB-SubCell"/>
</dbReference>
<dbReference type="RefSeq" id="WP_048691158.1">
    <property type="nucleotide sequence ID" value="NZ_KQ130486.1"/>
</dbReference>
<dbReference type="NCBIfam" id="TIGR02227">
    <property type="entry name" value="sigpep_I_bact"/>
    <property type="match status" value="1"/>
</dbReference>
<dbReference type="PRINTS" id="PR00727">
    <property type="entry name" value="LEADERPTASE"/>
</dbReference>
<evidence type="ECO:0000256" key="3">
    <source>
        <dbReference type="ARBA" id="ARBA00013208"/>
    </source>
</evidence>
<organism evidence="10 11">
    <name type="scientific">Catenovulum maritimum</name>
    <dbReference type="NCBI Taxonomy" id="1513271"/>
    <lineage>
        <taxon>Bacteria</taxon>
        <taxon>Pseudomonadati</taxon>
        <taxon>Pseudomonadota</taxon>
        <taxon>Gammaproteobacteria</taxon>
        <taxon>Alteromonadales</taxon>
        <taxon>Alteromonadaceae</taxon>
        <taxon>Catenovulum</taxon>
    </lineage>
</organism>
<evidence type="ECO:0000256" key="8">
    <source>
        <dbReference type="SAM" id="SignalP"/>
    </source>
</evidence>
<evidence type="ECO:0000259" key="9">
    <source>
        <dbReference type="Pfam" id="PF10502"/>
    </source>
</evidence>
<dbReference type="InterPro" id="IPR000223">
    <property type="entry name" value="Pept_S26A_signal_pept_1"/>
</dbReference>
<feature type="active site" evidence="6">
    <location>
        <position position="90"/>
    </location>
</feature>
<evidence type="ECO:0000256" key="1">
    <source>
        <dbReference type="ARBA" id="ARBA00000677"/>
    </source>
</evidence>
<dbReference type="CDD" id="cd06530">
    <property type="entry name" value="S26_SPase_I"/>
    <property type="match status" value="1"/>
</dbReference>
<dbReference type="PANTHER" id="PTHR43390">
    <property type="entry name" value="SIGNAL PEPTIDASE I"/>
    <property type="match status" value="1"/>
</dbReference>
<dbReference type="InterPro" id="IPR019758">
    <property type="entry name" value="Pept_S26A_signal_pept_1_CS"/>
</dbReference>
<dbReference type="PATRIC" id="fig|1513271.3.peg.1476"/>
<dbReference type="GO" id="GO:0004252">
    <property type="term" value="F:serine-type endopeptidase activity"/>
    <property type="evidence" value="ECO:0007669"/>
    <property type="project" value="InterPro"/>
</dbReference>
<keyword evidence="7" id="KW-0645">Protease</keyword>
<evidence type="ECO:0000256" key="6">
    <source>
        <dbReference type="PIRSR" id="PIRSR600223-1"/>
    </source>
</evidence>
<dbReference type="EC" id="3.4.21.89" evidence="3 7"/>
<dbReference type="PANTHER" id="PTHR43390:SF1">
    <property type="entry name" value="CHLOROPLAST PROCESSING PEPTIDASE"/>
    <property type="match status" value="1"/>
</dbReference>
<gene>
    <name evidence="10" type="ORF">XM47_07210</name>
</gene>
<dbReference type="PROSITE" id="PS00761">
    <property type="entry name" value="SPASE_I_3"/>
    <property type="match status" value="1"/>
</dbReference>
<dbReference type="InterPro" id="IPR019533">
    <property type="entry name" value="Peptidase_S26"/>
</dbReference>
<evidence type="ECO:0000313" key="11">
    <source>
        <dbReference type="Proteomes" id="UP000037600"/>
    </source>
</evidence>
<accession>A0A0J8GWY2</accession>
<dbReference type="SUPFAM" id="SSF51306">
    <property type="entry name" value="LexA/Signal peptidase"/>
    <property type="match status" value="1"/>
</dbReference>
<protein>
    <recommendedName>
        <fullName evidence="4 7">Signal peptidase I</fullName>
        <ecNumber evidence="3 7">3.4.21.89</ecNumber>
    </recommendedName>
</protein>
<feature type="active site" evidence="6">
    <location>
        <position position="36"/>
    </location>
</feature>
<comment type="similarity">
    <text evidence="2 7">Belongs to the peptidase S26 family.</text>
</comment>
<evidence type="ECO:0000256" key="7">
    <source>
        <dbReference type="RuleBase" id="RU362042"/>
    </source>
</evidence>
<comment type="catalytic activity">
    <reaction evidence="1 7">
        <text>Cleavage of hydrophobic, N-terminal signal or leader sequences from secreted and periplasmic proteins.</text>
        <dbReference type="EC" id="3.4.21.89"/>
    </reaction>
</comment>
<feature type="signal peptide" evidence="8">
    <location>
        <begin position="1"/>
        <end position="27"/>
    </location>
</feature>
<name>A0A0J8GWY2_9ALTE</name>
<dbReference type="Pfam" id="PF10502">
    <property type="entry name" value="Peptidase_S26"/>
    <property type="match status" value="1"/>
</dbReference>
<dbReference type="GO" id="GO:0009003">
    <property type="term" value="F:signal peptidase activity"/>
    <property type="evidence" value="ECO:0007669"/>
    <property type="project" value="UniProtKB-EC"/>
</dbReference>
<feature type="chain" id="PRO_5005298835" description="Signal peptidase I" evidence="8">
    <location>
        <begin position="28"/>
        <end position="208"/>
    </location>
</feature>
<dbReference type="Proteomes" id="UP000037600">
    <property type="component" value="Unassembled WGS sequence"/>
</dbReference>
<dbReference type="OrthoDB" id="9815782at2"/>
<dbReference type="AlphaFoldDB" id="A0A0J8GWY2"/>
<reference evidence="10 11" key="1">
    <citation type="submission" date="2015-04" db="EMBL/GenBank/DDBJ databases">
        <title>Draft Genome Sequence of the Novel Agar-Digesting Marine Bacterium Q1.</title>
        <authorList>
            <person name="Li Y."/>
            <person name="Li D."/>
            <person name="Chen G."/>
            <person name="Du Z."/>
        </authorList>
    </citation>
    <scope>NUCLEOTIDE SEQUENCE [LARGE SCALE GENOMIC DNA]</scope>
    <source>
        <strain evidence="10 11">Q1</strain>
    </source>
</reference>
<proteinExistence type="inferred from homology"/>
<comment type="subcellular location">
    <subcellularLocation>
        <location evidence="7">Membrane</location>
        <topology evidence="7">Multi-pass membrane protein</topology>
    </subcellularLocation>
</comment>
<evidence type="ECO:0000313" key="10">
    <source>
        <dbReference type="EMBL" id="KMT65784.1"/>
    </source>
</evidence>
<dbReference type="EMBL" id="LAZL01000009">
    <property type="protein sequence ID" value="KMT65784.1"/>
    <property type="molecule type" value="Genomic_DNA"/>
</dbReference>
<comment type="caution">
    <text evidence="10">The sequence shown here is derived from an EMBL/GenBank/DDBJ whole genome shotgun (WGS) entry which is preliminary data.</text>
</comment>
<keyword evidence="5 7" id="KW-0378">Hydrolase</keyword>
<keyword evidence="11" id="KW-1185">Reference proteome</keyword>
<evidence type="ECO:0000256" key="2">
    <source>
        <dbReference type="ARBA" id="ARBA00009370"/>
    </source>
</evidence>
<keyword evidence="8" id="KW-0732">Signal</keyword>
<sequence length="208" mass="23677">MLKKFCLANSRFLIFMVLMFTFRSAIADWYHVPTGSMIPTIEIGDQVIVDKAAYDLRVPFSRISMVKTGEPDYNHIIVFESKAADTRLIKRVIGLPNDIVSMVNDQVYLNGKPLRLNQKDKTELLAGVAHLIQLDLTQPDILSSFPAVVVPEDHYLVLGDNRRSSADSRVYGFVPRHEIIGRATKTAFSLDYDKWFMPKSDRFNKPLV</sequence>
<feature type="domain" description="Peptidase S26" evidence="9">
    <location>
        <begin position="11"/>
        <end position="184"/>
    </location>
</feature>
<dbReference type="STRING" id="1513271.XM47_07210"/>
<evidence type="ECO:0000256" key="4">
    <source>
        <dbReference type="ARBA" id="ARBA00019232"/>
    </source>
</evidence>
<dbReference type="InterPro" id="IPR036286">
    <property type="entry name" value="LexA/Signal_pep-like_sf"/>
</dbReference>